<dbReference type="PANTHER" id="PTHR43165:SF1">
    <property type="entry name" value="PHOSPHODIESTERASE MJ0936"/>
    <property type="match status" value="1"/>
</dbReference>
<dbReference type="InterPro" id="IPR024654">
    <property type="entry name" value="Calcineurin-like_PHP_lpxH"/>
</dbReference>
<protein>
    <recommendedName>
        <fullName evidence="1">Calcineurin-like phosphoesterase domain-containing protein</fullName>
    </recommendedName>
</protein>
<dbReference type="CDD" id="cd00841">
    <property type="entry name" value="MPP_YfcE"/>
    <property type="match status" value="1"/>
</dbReference>
<comment type="caution">
    <text evidence="2">The sequence shown here is derived from an EMBL/GenBank/DDBJ whole genome shotgun (WGS) entry which is preliminary data.</text>
</comment>
<dbReference type="InterPro" id="IPR053193">
    <property type="entry name" value="MetalloPDE_YfcE-like"/>
</dbReference>
<reference evidence="2" key="1">
    <citation type="journal article" date="2015" name="Nature">
        <title>Complex archaea that bridge the gap between prokaryotes and eukaryotes.</title>
        <authorList>
            <person name="Spang A."/>
            <person name="Saw J.H."/>
            <person name="Jorgensen S.L."/>
            <person name="Zaremba-Niedzwiedzka K."/>
            <person name="Martijn J."/>
            <person name="Lind A.E."/>
            <person name="van Eijk R."/>
            <person name="Schleper C."/>
            <person name="Guy L."/>
            <person name="Ettema T.J."/>
        </authorList>
    </citation>
    <scope>NUCLEOTIDE SEQUENCE</scope>
</reference>
<dbReference type="EMBL" id="LAZR01003995">
    <property type="protein sequence ID" value="KKN12761.1"/>
    <property type="molecule type" value="Genomic_DNA"/>
</dbReference>
<evidence type="ECO:0000313" key="2">
    <source>
        <dbReference type="EMBL" id="KKN12761.1"/>
    </source>
</evidence>
<dbReference type="InterPro" id="IPR041802">
    <property type="entry name" value="MPP_YfcE"/>
</dbReference>
<evidence type="ECO:0000259" key="1">
    <source>
        <dbReference type="Pfam" id="PF12850"/>
    </source>
</evidence>
<dbReference type="PANTHER" id="PTHR43165">
    <property type="entry name" value="METALLOPHOSPHOESTERASE"/>
    <property type="match status" value="1"/>
</dbReference>
<dbReference type="AlphaFoldDB" id="A0A0F9QI19"/>
<dbReference type="InterPro" id="IPR029052">
    <property type="entry name" value="Metallo-depent_PP-like"/>
</dbReference>
<dbReference type="NCBIfam" id="TIGR00040">
    <property type="entry name" value="yfcE"/>
    <property type="match status" value="1"/>
</dbReference>
<accession>A0A0F9QI19</accession>
<feature type="domain" description="Calcineurin-like phosphoesterase" evidence="1">
    <location>
        <begin position="6"/>
        <end position="167"/>
    </location>
</feature>
<name>A0A0F9QI19_9ZZZZ</name>
<dbReference type="SUPFAM" id="SSF56300">
    <property type="entry name" value="Metallo-dependent phosphatases"/>
    <property type="match status" value="1"/>
</dbReference>
<dbReference type="InterPro" id="IPR000979">
    <property type="entry name" value="Phosphodiesterase_MJ0936/Vps29"/>
</dbReference>
<dbReference type="Gene3D" id="3.60.21.10">
    <property type="match status" value="1"/>
</dbReference>
<sequence length="175" mass="19745">MVCKNLKIGIISDSHDNKDNIIKTVSLINERKLDMLIHCGDYIAPFVKKWFDKLDDSIKKNFYGVFGNNDGERLFLKKNLGQICQFAENSNELILECDGKKIFATHMLKTATIEALANSGNFDIILYGHTHQLQQKKMDSGVLILNPGEICGYLTGNSTFALIETNKMEIEIITL</sequence>
<organism evidence="2">
    <name type="scientific">marine sediment metagenome</name>
    <dbReference type="NCBI Taxonomy" id="412755"/>
    <lineage>
        <taxon>unclassified sequences</taxon>
        <taxon>metagenomes</taxon>
        <taxon>ecological metagenomes</taxon>
    </lineage>
</organism>
<proteinExistence type="predicted"/>
<gene>
    <name evidence="2" type="ORF">LCGC14_1013200</name>
</gene>
<dbReference type="Pfam" id="PF12850">
    <property type="entry name" value="Metallophos_2"/>
    <property type="match status" value="1"/>
</dbReference>